<evidence type="ECO:0000313" key="1">
    <source>
        <dbReference type="EMBL" id="BDP42944.1"/>
    </source>
</evidence>
<keyword evidence="2" id="KW-1185">Reference proteome</keyword>
<sequence length="169" mass="16606">MAKYLQESTSGNGDYQEVQPITSTAGAADAGKIAQTDANGQWHPSLIPNINTITFTASEAIAAGALINIYDSGSGVVRIRNATNAGAGTRAHGYAPAAIAASASGTVYLTSGLISGLSGLTPGAQYVLGTAGGLATAIPTATGSIAQPVGVAKSATELSFNAGPVTVRA</sequence>
<accession>A0ABN6RM39</accession>
<organism evidence="1 2">
    <name type="scientific">Deinococcus aetherius</name>
    <dbReference type="NCBI Taxonomy" id="200252"/>
    <lineage>
        <taxon>Bacteria</taxon>
        <taxon>Thermotogati</taxon>
        <taxon>Deinococcota</taxon>
        <taxon>Deinococci</taxon>
        <taxon>Deinococcales</taxon>
        <taxon>Deinococcaceae</taxon>
        <taxon>Deinococcus</taxon>
    </lineage>
</organism>
<name>A0ABN6RM39_9DEIO</name>
<dbReference type="Proteomes" id="UP001064971">
    <property type="component" value="Chromosome"/>
</dbReference>
<reference evidence="1" key="1">
    <citation type="submission" date="2022-07" db="EMBL/GenBank/DDBJ databases">
        <title>Complete Genome Sequence of the Radioresistant Bacterium Deinococcus aetherius ST0316, Isolated from the Air Dust collected in Lower Stratosphere above Japan.</title>
        <authorList>
            <person name="Satoh K."/>
            <person name="Hagiwara K."/>
            <person name="Katsumata K."/>
            <person name="Kubo A."/>
            <person name="Yokobori S."/>
            <person name="Yamagishi A."/>
            <person name="Oono Y."/>
            <person name="Narumi I."/>
        </authorList>
    </citation>
    <scope>NUCLEOTIDE SEQUENCE</scope>
    <source>
        <strain evidence="1">ST0316</strain>
    </source>
</reference>
<protein>
    <submittedName>
        <fullName evidence="1">Uncharacterized protein</fullName>
    </submittedName>
</protein>
<dbReference type="RefSeq" id="WP_264775619.1">
    <property type="nucleotide sequence ID" value="NZ_AP026560.1"/>
</dbReference>
<dbReference type="EMBL" id="AP026560">
    <property type="protein sequence ID" value="BDP42944.1"/>
    <property type="molecule type" value="Genomic_DNA"/>
</dbReference>
<proteinExistence type="predicted"/>
<gene>
    <name evidence="1" type="ORF">DAETH_29130</name>
</gene>
<evidence type="ECO:0000313" key="2">
    <source>
        <dbReference type="Proteomes" id="UP001064971"/>
    </source>
</evidence>